<evidence type="ECO:0000259" key="2">
    <source>
        <dbReference type="Pfam" id="PF13559"/>
    </source>
</evidence>
<dbReference type="Proteomes" id="UP000283374">
    <property type="component" value="Unassembled WGS sequence"/>
</dbReference>
<dbReference type="AlphaFoldDB" id="A0A413RK68"/>
<dbReference type="EMBL" id="QWKP01000205">
    <property type="protein sequence ID" value="RHA39375.1"/>
    <property type="molecule type" value="Genomic_DNA"/>
</dbReference>
<keyword evidence="4" id="KW-1185">Reference proteome</keyword>
<evidence type="ECO:0000313" key="3">
    <source>
        <dbReference type="EMBL" id="RHA39375.1"/>
    </source>
</evidence>
<dbReference type="OrthoDB" id="3389322at2"/>
<keyword evidence="1" id="KW-1133">Transmembrane helix</keyword>
<comment type="caution">
    <text evidence="3">The sequence shown here is derived from an EMBL/GenBank/DDBJ whole genome shotgun (WGS) entry which is preliminary data.</text>
</comment>
<name>A0A413RK68_9CELL</name>
<evidence type="ECO:0000313" key="4">
    <source>
        <dbReference type="Proteomes" id="UP000283374"/>
    </source>
</evidence>
<gene>
    <name evidence="3" type="ORF">D1825_11950</name>
</gene>
<accession>A0A413RK68</accession>
<dbReference type="Pfam" id="PF13559">
    <property type="entry name" value="DUF4129"/>
    <property type="match status" value="1"/>
</dbReference>
<keyword evidence="1" id="KW-0812">Transmembrane</keyword>
<organism evidence="3 4">
    <name type="scientific">Cellulomonas rhizosphaerae</name>
    <dbReference type="NCBI Taxonomy" id="2293719"/>
    <lineage>
        <taxon>Bacteria</taxon>
        <taxon>Bacillati</taxon>
        <taxon>Actinomycetota</taxon>
        <taxon>Actinomycetes</taxon>
        <taxon>Micrococcales</taxon>
        <taxon>Cellulomonadaceae</taxon>
        <taxon>Cellulomonas</taxon>
    </lineage>
</organism>
<feature type="transmembrane region" description="Helical" evidence="1">
    <location>
        <begin position="60"/>
        <end position="81"/>
    </location>
</feature>
<protein>
    <submittedName>
        <fullName evidence="3">DUF4129 domain-containing protein</fullName>
    </submittedName>
</protein>
<keyword evidence="1" id="KW-0472">Membrane</keyword>
<dbReference type="InterPro" id="IPR025403">
    <property type="entry name" value="TgpA-like_C"/>
</dbReference>
<proteinExistence type="predicted"/>
<reference evidence="3 4" key="1">
    <citation type="submission" date="2018-08" db="EMBL/GenBank/DDBJ databases">
        <title>Cellulomonas rhizosphaerae sp. nov., a novel actinomycete isolated from soil.</title>
        <authorList>
            <person name="Tian Y."/>
        </authorList>
    </citation>
    <scope>NUCLEOTIDE SEQUENCE [LARGE SCALE GENOMIC DNA]</scope>
    <source>
        <strain evidence="3 4">NEAU-TCZ24</strain>
    </source>
</reference>
<sequence length="212" mass="22687">MTSGVRTDVPVTPDGPTGRRWALEELSHPEYHEKKSLLARFIEWVLDLFDGLGGHGFSGLQSALVVVGITAVVVAVAFIVAGPVRRSRRVRSAGAVLAQDDTRTADQMRAAADAAARAGDFSLAVVERFRALVRGLEERLVLDERAGRTAHEASLDAGRRLPALAPDLASAGGLFDDVAYGGRTASADDDQRLRALEERARHERPTLAGAAR</sequence>
<feature type="domain" description="Protein-glutamine gamma-glutamyltransferase-like C-terminal" evidence="2">
    <location>
        <begin position="128"/>
        <end position="196"/>
    </location>
</feature>
<evidence type="ECO:0000256" key="1">
    <source>
        <dbReference type="SAM" id="Phobius"/>
    </source>
</evidence>